<evidence type="ECO:0000259" key="3">
    <source>
        <dbReference type="Pfam" id="PF13649"/>
    </source>
</evidence>
<dbReference type="GO" id="GO:0032259">
    <property type="term" value="P:methylation"/>
    <property type="evidence" value="ECO:0007669"/>
    <property type="project" value="UniProtKB-KW"/>
</dbReference>
<dbReference type="Gene3D" id="3.40.50.150">
    <property type="entry name" value="Vaccinia Virus protein VP39"/>
    <property type="match status" value="1"/>
</dbReference>
<dbReference type="InterPro" id="IPR051052">
    <property type="entry name" value="Diverse_substrate_MTase"/>
</dbReference>
<dbReference type="InterPro" id="IPR029063">
    <property type="entry name" value="SAM-dependent_MTases_sf"/>
</dbReference>
<dbReference type="EMBL" id="WPNZ01000031">
    <property type="protein sequence ID" value="MVO90231.1"/>
    <property type="molecule type" value="Genomic_DNA"/>
</dbReference>
<name>A0A6L6X975_9ACTN</name>
<organism evidence="4 5">
    <name type="scientific">Streptomyces typhae</name>
    <dbReference type="NCBI Taxonomy" id="2681492"/>
    <lineage>
        <taxon>Bacteria</taxon>
        <taxon>Bacillati</taxon>
        <taxon>Actinomycetota</taxon>
        <taxon>Actinomycetes</taxon>
        <taxon>Kitasatosporales</taxon>
        <taxon>Streptomycetaceae</taxon>
        <taxon>Streptomyces</taxon>
    </lineage>
</organism>
<dbReference type="SUPFAM" id="SSF53335">
    <property type="entry name" value="S-adenosyl-L-methionine-dependent methyltransferases"/>
    <property type="match status" value="1"/>
</dbReference>
<feature type="domain" description="Methyltransferase" evidence="3">
    <location>
        <begin position="47"/>
        <end position="139"/>
    </location>
</feature>
<dbReference type="Proteomes" id="UP000483802">
    <property type="component" value="Unassembled WGS sequence"/>
</dbReference>
<dbReference type="Pfam" id="PF13649">
    <property type="entry name" value="Methyltransf_25"/>
    <property type="match status" value="1"/>
</dbReference>
<accession>A0A6L6X975</accession>
<dbReference type="CDD" id="cd02440">
    <property type="entry name" value="AdoMet_MTases"/>
    <property type="match status" value="1"/>
</dbReference>
<dbReference type="PANTHER" id="PTHR44942">
    <property type="entry name" value="METHYLTRANSF_11 DOMAIN-CONTAINING PROTEIN"/>
    <property type="match status" value="1"/>
</dbReference>
<dbReference type="AlphaFoldDB" id="A0A6L6X975"/>
<dbReference type="PANTHER" id="PTHR44942:SF4">
    <property type="entry name" value="METHYLTRANSFERASE TYPE 11 DOMAIN-CONTAINING PROTEIN"/>
    <property type="match status" value="1"/>
</dbReference>
<keyword evidence="5" id="KW-1185">Reference proteome</keyword>
<sequence>MSALDHTDALTAGDWDAYYTKWGGRLVTQAEKERFLKRAPSVRGRRVADIGCGTGSWTRQLALWGARVTGYDYSAVALRQARRHPQPGMTYEQWDVTSGPAPDSLAAGSVDLVTCRLSLAYLDIEPFLGRVADWLTPDGALYILTPVQYGPLRPRPPATPPAADDDPYLRAITEDQLTRLLASSPQQWDSLRHVVVKQVSVLVLQGPTI</sequence>
<evidence type="ECO:0000256" key="1">
    <source>
        <dbReference type="ARBA" id="ARBA00022603"/>
    </source>
</evidence>
<keyword evidence="2 4" id="KW-0808">Transferase</keyword>
<evidence type="ECO:0000313" key="4">
    <source>
        <dbReference type="EMBL" id="MVO90231.1"/>
    </source>
</evidence>
<reference evidence="4 5" key="1">
    <citation type="submission" date="2019-11" db="EMBL/GenBank/DDBJ databases">
        <title>Streptomyces typhae sp. nov., a novel endophytic actinomycete isolated from the root of cattail pollen (Typha angustifolia L.).</title>
        <authorList>
            <person name="Peng C."/>
        </authorList>
    </citation>
    <scope>NUCLEOTIDE SEQUENCE [LARGE SCALE GENOMIC DNA]</scope>
    <source>
        <strain evidence="5">p1417</strain>
    </source>
</reference>
<protein>
    <submittedName>
        <fullName evidence="4">Methyltransferase domain-containing protein</fullName>
    </submittedName>
</protein>
<proteinExistence type="predicted"/>
<comment type="caution">
    <text evidence="4">The sequence shown here is derived from an EMBL/GenBank/DDBJ whole genome shotgun (WGS) entry which is preliminary data.</text>
</comment>
<evidence type="ECO:0000313" key="5">
    <source>
        <dbReference type="Proteomes" id="UP000483802"/>
    </source>
</evidence>
<dbReference type="GO" id="GO:0008168">
    <property type="term" value="F:methyltransferase activity"/>
    <property type="evidence" value="ECO:0007669"/>
    <property type="project" value="UniProtKB-KW"/>
</dbReference>
<gene>
    <name evidence="4" type="ORF">GPA10_37150</name>
</gene>
<dbReference type="InterPro" id="IPR041698">
    <property type="entry name" value="Methyltransf_25"/>
</dbReference>
<dbReference type="RefSeq" id="WP_157169253.1">
    <property type="nucleotide sequence ID" value="NZ_WPNZ01000031.1"/>
</dbReference>
<evidence type="ECO:0000256" key="2">
    <source>
        <dbReference type="ARBA" id="ARBA00022679"/>
    </source>
</evidence>
<keyword evidence="1 4" id="KW-0489">Methyltransferase</keyword>